<evidence type="ECO:0000256" key="1">
    <source>
        <dbReference type="ARBA" id="ARBA00022786"/>
    </source>
</evidence>
<dbReference type="OrthoDB" id="2153609at2759"/>
<dbReference type="Pfam" id="PF13516">
    <property type="entry name" value="LRR_6"/>
    <property type="match status" value="1"/>
</dbReference>
<keyword evidence="4" id="KW-1185">Reference proteome</keyword>
<dbReference type="SUPFAM" id="SSF52047">
    <property type="entry name" value="RNI-like"/>
    <property type="match status" value="1"/>
</dbReference>
<feature type="domain" description="F-box" evidence="2">
    <location>
        <begin position="256"/>
        <end position="302"/>
    </location>
</feature>
<sequence length="609" mass="68950">MVDFKNSWIDNGFAIKGVDDELIIEQYVQDALDFSSQYGSDISISYTAYNISGRPSKYPDYGDFPQAFVMRTYGKWWDEAPSRTVNIMPQNSGNIVSQDYIDVTFEQKVYPTKVSIYETYNPGSVVRISAGDGLGMWKTLWEGEPQCVGPSPRIFSPEIASIEFMTCLLRIEFDHHQLDYYTELDAILLVGSSSPRKKADVGKITAKIKGMTINTFNNEIDIANTLNSLSSLAQHYTALLEDINNEIESSCLVSCSGPFDLLPDETILRVLSFLDLASLSRCARVNRHFNRLATDTMLYTQLNLKPYWSCLNARALQTLSTRCQHLQKLDLSWCGNYAMITSPDIVEFIQGCGKLLTVIRLNSCKYVDNRCIQEIAITCRNLKELCLRNCFNITPDGFENLKNISTLERLDLYRTYIESPPLLKILEASPYLKHINLGSCVRVSSMDIVAQGLGQYNRQLVSVDFWKTYSLTPLGVRALSNCPNLEEVDLGWCLGVSIPGDCMSSLANGCPKLKKLFMAALRGITDRDLLPFLKCTPDLEQVDLLGVRSITPHMCLRFLTTFKSLRLFDISFCDQIQEELVEEWRLQFPNVSIKRSFQSDGVPSPFQHY</sequence>
<dbReference type="PROSITE" id="PS50181">
    <property type="entry name" value="FBOX"/>
    <property type="match status" value="1"/>
</dbReference>
<dbReference type="AlphaFoldDB" id="A0A9P0MVA8"/>
<dbReference type="PANTHER" id="PTHR13318">
    <property type="entry name" value="PARTNER OF PAIRED, ISOFORM B-RELATED"/>
    <property type="match status" value="1"/>
</dbReference>
<dbReference type="GO" id="GO:0019005">
    <property type="term" value="C:SCF ubiquitin ligase complex"/>
    <property type="evidence" value="ECO:0007669"/>
    <property type="project" value="TreeGrafter"/>
</dbReference>
<dbReference type="InterPro" id="IPR036047">
    <property type="entry name" value="F-box-like_dom_sf"/>
</dbReference>
<reference evidence="3" key="1">
    <citation type="submission" date="2022-01" db="EMBL/GenBank/DDBJ databases">
        <authorList>
            <person name="King R."/>
        </authorList>
    </citation>
    <scope>NUCLEOTIDE SEQUENCE</scope>
</reference>
<dbReference type="Pfam" id="PF12937">
    <property type="entry name" value="F-box-like"/>
    <property type="match status" value="1"/>
</dbReference>
<dbReference type="InterPro" id="IPR001611">
    <property type="entry name" value="Leu-rich_rpt"/>
</dbReference>
<dbReference type="CDD" id="cd22117">
    <property type="entry name" value="F-box_FBXL4"/>
    <property type="match status" value="1"/>
</dbReference>
<gene>
    <name evidence="3" type="ORF">NEZAVI_LOCUS13167</name>
</gene>
<organism evidence="3 4">
    <name type="scientific">Nezara viridula</name>
    <name type="common">Southern green stink bug</name>
    <name type="synonym">Cimex viridulus</name>
    <dbReference type="NCBI Taxonomy" id="85310"/>
    <lineage>
        <taxon>Eukaryota</taxon>
        <taxon>Metazoa</taxon>
        <taxon>Ecdysozoa</taxon>
        <taxon>Arthropoda</taxon>
        <taxon>Hexapoda</taxon>
        <taxon>Insecta</taxon>
        <taxon>Pterygota</taxon>
        <taxon>Neoptera</taxon>
        <taxon>Paraneoptera</taxon>
        <taxon>Hemiptera</taxon>
        <taxon>Heteroptera</taxon>
        <taxon>Panheteroptera</taxon>
        <taxon>Pentatomomorpha</taxon>
        <taxon>Pentatomoidea</taxon>
        <taxon>Pentatomidae</taxon>
        <taxon>Pentatominae</taxon>
        <taxon>Nezara</taxon>
    </lineage>
</organism>
<dbReference type="Gene3D" id="1.20.1280.50">
    <property type="match status" value="1"/>
</dbReference>
<dbReference type="Proteomes" id="UP001152798">
    <property type="component" value="Chromosome 6"/>
</dbReference>
<accession>A0A9P0MVA8</accession>
<name>A0A9P0MVA8_NEZVI</name>
<evidence type="ECO:0000259" key="2">
    <source>
        <dbReference type="PROSITE" id="PS50181"/>
    </source>
</evidence>
<dbReference type="InterPro" id="IPR006553">
    <property type="entry name" value="Leu-rich_rpt_Cys-con_subtyp"/>
</dbReference>
<proteinExistence type="predicted"/>
<dbReference type="SMART" id="SM00256">
    <property type="entry name" value="FBOX"/>
    <property type="match status" value="1"/>
</dbReference>
<dbReference type="EMBL" id="OV725082">
    <property type="protein sequence ID" value="CAH1404831.1"/>
    <property type="molecule type" value="Genomic_DNA"/>
</dbReference>
<dbReference type="GO" id="GO:0031146">
    <property type="term" value="P:SCF-dependent proteasomal ubiquitin-dependent protein catabolic process"/>
    <property type="evidence" value="ECO:0007669"/>
    <property type="project" value="TreeGrafter"/>
</dbReference>
<keyword evidence="1" id="KW-0833">Ubl conjugation pathway</keyword>
<evidence type="ECO:0000313" key="4">
    <source>
        <dbReference type="Proteomes" id="UP001152798"/>
    </source>
</evidence>
<dbReference type="InterPro" id="IPR001810">
    <property type="entry name" value="F-box_dom"/>
</dbReference>
<dbReference type="SUPFAM" id="SSF81383">
    <property type="entry name" value="F-box domain"/>
    <property type="match status" value="1"/>
</dbReference>
<dbReference type="PANTHER" id="PTHR13318:SF152">
    <property type="entry name" value="F-BOX_LRR-REPEAT PROTEIN 4"/>
    <property type="match status" value="1"/>
</dbReference>
<dbReference type="SMART" id="SM00367">
    <property type="entry name" value="LRR_CC"/>
    <property type="match status" value="5"/>
</dbReference>
<evidence type="ECO:0000313" key="3">
    <source>
        <dbReference type="EMBL" id="CAH1404831.1"/>
    </source>
</evidence>
<dbReference type="InterPro" id="IPR032675">
    <property type="entry name" value="LRR_dom_sf"/>
</dbReference>
<dbReference type="Gene3D" id="3.80.10.10">
    <property type="entry name" value="Ribonuclease Inhibitor"/>
    <property type="match status" value="2"/>
</dbReference>
<protein>
    <recommendedName>
        <fullName evidence="2">F-box domain-containing protein</fullName>
    </recommendedName>
</protein>